<dbReference type="EMBL" id="MN739385">
    <property type="protein sequence ID" value="QHT02001.1"/>
    <property type="molecule type" value="Genomic_DNA"/>
</dbReference>
<protein>
    <submittedName>
        <fullName evidence="1">Uncharacterized protein</fullName>
    </submittedName>
</protein>
<name>A0A6C0CC34_9ZZZZ</name>
<organism evidence="1">
    <name type="scientific">viral metagenome</name>
    <dbReference type="NCBI Taxonomy" id="1070528"/>
    <lineage>
        <taxon>unclassified sequences</taxon>
        <taxon>metagenomes</taxon>
        <taxon>organismal metagenomes</taxon>
    </lineage>
</organism>
<accession>A0A6C0CC34</accession>
<evidence type="ECO:0000313" key="1">
    <source>
        <dbReference type="EMBL" id="QHT02001.1"/>
    </source>
</evidence>
<proteinExistence type="predicted"/>
<sequence length="64" mass="7192">MIYKILDLKYISKEELLLKTVVKDGLVVFLCAIASSITLEQLNNYNLLDSPKNVLSAFTNAPDF</sequence>
<reference evidence="1" key="1">
    <citation type="journal article" date="2020" name="Nature">
        <title>Giant virus diversity and host interactions through global metagenomics.</title>
        <authorList>
            <person name="Schulz F."/>
            <person name="Roux S."/>
            <person name="Paez-Espino D."/>
            <person name="Jungbluth S."/>
            <person name="Walsh D.A."/>
            <person name="Denef V.J."/>
            <person name="McMahon K.D."/>
            <person name="Konstantinidis K.T."/>
            <person name="Eloe-Fadrosh E.A."/>
            <person name="Kyrpides N.C."/>
            <person name="Woyke T."/>
        </authorList>
    </citation>
    <scope>NUCLEOTIDE SEQUENCE</scope>
    <source>
        <strain evidence="1">GVMAG-M-3300020523-10</strain>
    </source>
</reference>
<dbReference type="AlphaFoldDB" id="A0A6C0CC34"/>